<gene>
    <name evidence="1" type="ORF">EXB30_02915</name>
    <name evidence="3" type="ORF">GB019_20570</name>
    <name evidence="4" type="ORF">GB176_21145</name>
    <name evidence="2" type="ORF">GB496_11910</name>
</gene>
<evidence type="ECO:0000313" key="1">
    <source>
        <dbReference type="EMBL" id="ECF0116960.1"/>
    </source>
</evidence>
<protein>
    <submittedName>
        <fullName evidence="4">Uncharacterized protein</fullName>
    </submittedName>
</protein>
<evidence type="ECO:0000313" key="2">
    <source>
        <dbReference type="EMBL" id="HAB4796876.1"/>
    </source>
</evidence>
<organism evidence="4">
    <name type="scientific">Salmonella virchow</name>
    <dbReference type="NCBI Taxonomy" id="48409"/>
    <lineage>
        <taxon>Bacteria</taxon>
        <taxon>Pseudomonadati</taxon>
        <taxon>Pseudomonadota</taxon>
        <taxon>Gammaproteobacteria</taxon>
        <taxon>Enterobacterales</taxon>
        <taxon>Enterobacteriaceae</taxon>
        <taxon>Salmonella</taxon>
    </lineage>
</organism>
<reference evidence="1" key="2">
    <citation type="submission" date="2019-02" db="EMBL/GenBank/DDBJ databases">
        <authorList>
            <person name="Ashton P.M."/>
            <person name="Dallman T."/>
            <person name="Nair S."/>
            <person name="De Pinna E."/>
            <person name="Peters T."/>
            <person name="Grant K."/>
        </authorList>
    </citation>
    <scope>NUCLEOTIDE SEQUENCE</scope>
    <source>
        <strain evidence="1">399770</strain>
    </source>
</reference>
<name>A0A5I4PLF5_SALVI</name>
<accession>A0A5I4PLF5</accession>
<dbReference type="EMBL" id="DAAGWC010000044">
    <property type="protein sequence ID" value="HAB4796876.1"/>
    <property type="molecule type" value="Genomic_DNA"/>
</dbReference>
<dbReference type="EMBL" id="DAAHCP010000158">
    <property type="protein sequence ID" value="HAB5570473.1"/>
    <property type="molecule type" value="Genomic_DNA"/>
</dbReference>
<dbReference type="EMBL" id="AAIJRS010000004">
    <property type="protein sequence ID" value="ECF0116960.1"/>
    <property type="molecule type" value="Genomic_DNA"/>
</dbReference>
<evidence type="ECO:0000313" key="4">
    <source>
        <dbReference type="EMBL" id="HAB5570473.1"/>
    </source>
</evidence>
<sequence length="75" mass="8509">MNTRTNSSQPFWMFGGVVYKNKQARRYGYACVGHARRDANESYGDAVLSAAREKSFPSEMPWALADALRDDFILD</sequence>
<evidence type="ECO:0000313" key="3">
    <source>
        <dbReference type="EMBL" id="HAB5077128.1"/>
    </source>
</evidence>
<reference evidence="4" key="3">
    <citation type="submission" date="2019-10" db="EMBL/GenBank/DDBJ databases">
        <authorList>
            <consortium name="NCBI Pathogen Detection Project"/>
        </authorList>
    </citation>
    <scope>NUCLEOTIDE SEQUENCE</scope>
    <source>
        <strain evidence="4">Salmonella enterica</strain>
    </source>
</reference>
<dbReference type="EMBL" id="DAAGYM010000173">
    <property type="protein sequence ID" value="HAB5077128.1"/>
    <property type="molecule type" value="Genomic_DNA"/>
</dbReference>
<reference evidence="4" key="1">
    <citation type="journal article" date="2018" name="Genome Biol.">
        <title>SKESA: strategic k-mer extension for scrupulous assemblies.</title>
        <authorList>
            <person name="Souvorov A."/>
            <person name="Agarwala R."/>
            <person name="Lipman D.J."/>
        </authorList>
    </citation>
    <scope>NUCLEOTIDE SEQUENCE</scope>
    <source>
        <strain evidence="4">Salmonella enterica</strain>
    </source>
</reference>
<comment type="caution">
    <text evidence="4">The sequence shown here is derived from an EMBL/GenBank/DDBJ whole genome shotgun (WGS) entry which is preliminary data.</text>
</comment>
<proteinExistence type="predicted"/>
<dbReference type="AlphaFoldDB" id="A0A5I4PLF5"/>